<proteinExistence type="predicted"/>
<gene>
    <name evidence="4" type="ORF">NE237_022319</name>
</gene>
<feature type="domain" description="DUF547" evidence="2">
    <location>
        <begin position="460"/>
        <end position="594"/>
    </location>
</feature>
<name>A0A9Q0HCZ5_9MAGN</name>
<evidence type="ECO:0000313" key="5">
    <source>
        <dbReference type="Proteomes" id="UP001141806"/>
    </source>
</evidence>
<dbReference type="Pfam" id="PF14389">
    <property type="entry name" value="Lzipper-MIP1"/>
    <property type="match status" value="1"/>
</dbReference>
<comment type="caution">
    <text evidence="4">The sequence shown here is derived from an EMBL/GenBank/DDBJ whole genome shotgun (WGS) entry which is preliminary data.</text>
</comment>
<organism evidence="4 5">
    <name type="scientific">Protea cynaroides</name>
    <dbReference type="NCBI Taxonomy" id="273540"/>
    <lineage>
        <taxon>Eukaryota</taxon>
        <taxon>Viridiplantae</taxon>
        <taxon>Streptophyta</taxon>
        <taxon>Embryophyta</taxon>
        <taxon>Tracheophyta</taxon>
        <taxon>Spermatophyta</taxon>
        <taxon>Magnoliopsida</taxon>
        <taxon>Proteales</taxon>
        <taxon>Proteaceae</taxon>
        <taxon>Protea</taxon>
    </lineage>
</organism>
<evidence type="ECO:0000313" key="4">
    <source>
        <dbReference type="EMBL" id="KAJ4962380.1"/>
    </source>
</evidence>
<feature type="compositionally biased region" description="Basic and acidic residues" evidence="1">
    <location>
        <begin position="91"/>
        <end position="108"/>
    </location>
</feature>
<dbReference type="EMBL" id="JAMYWD010000008">
    <property type="protein sequence ID" value="KAJ4962380.1"/>
    <property type="molecule type" value="Genomic_DNA"/>
</dbReference>
<dbReference type="Pfam" id="PF04784">
    <property type="entry name" value="DUF547"/>
    <property type="match status" value="1"/>
</dbReference>
<dbReference type="PANTHER" id="PTHR23054">
    <property type="entry name" value="TERNARY COMPLEX FACTOR MIP1, LEUCINE-ZIPPER-RELATED"/>
    <property type="match status" value="1"/>
</dbReference>
<dbReference type="InterPro" id="IPR025757">
    <property type="entry name" value="MIP1_Leuzipper"/>
</dbReference>
<keyword evidence="5" id="KW-1185">Reference proteome</keyword>
<dbReference type="AlphaFoldDB" id="A0A9Q0HCZ5"/>
<evidence type="ECO:0000256" key="1">
    <source>
        <dbReference type="SAM" id="MobiDB-lite"/>
    </source>
</evidence>
<accession>A0A9Q0HCZ5</accession>
<feature type="domain" description="Ternary complex factor MIP1 leucine-zipper" evidence="3">
    <location>
        <begin position="119"/>
        <end position="197"/>
    </location>
</feature>
<sequence>MGFLNPFVSWIVGFGFFTTCFQQPVWLLGTISTMGLDLFEASYGKEMLEVKWHDSSLNLSKCMEVASRHKRSKSYPGKRLKEDVIDTNPEAPHRLKLDMRQGDGHTGPKENQSPRLGAQSSLKQEILQLEKRLQDQFGVRSALEKALGYSSSSHDISNENSMPKPAKELIKEIAVLELEVVYLEQYLLSLYRKAFDQQISALSPSTMEERIKSPSFAQNGMSEKVSGCDISSERENSAVQSACLPLHRDSSSKLQKDFSDIRGAEKLLDSGIYRSHSSLSHRSACLTRTSPTMETLDRALRACHSQPLGLLEHAQNATSNVISLAEHLGTRIADHIPETPNRLCEDMIKCMSAIYCKLAEPPLMHNGLSSSPLSSLSSVSAYSPRDQYDLWSPQCRKDSFFDARLDNPFHVEGLKEFSGPYSTMVEVPWICRDNQKLNEIEDMLQNFRSLVCRLEEVDPRKMRHEEKLAFWVNVHNALVMHAFLAYGIPQNNMKRVSLLLKAAYNVGGHIISADTIRGSILGCRMPRPGQWFRLFFPTKTKFKAGDDRQAYAIEQPEPLLHFALCSGSHSDPAVRVYTPKRVFHELEIAKEEYIRATYGVRKEQKILLPKIVESYAKDTGLCPTGVVEMIQQCMPESLRKTMHRIHNGKTHKSIEWVPHNFAFRYLISKELVK</sequence>
<evidence type="ECO:0000259" key="2">
    <source>
        <dbReference type="Pfam" id="PF04784"/>
    </source>
</evidence>
<reference evidence="4" key="1">
    <citation type="journal article" date="2023" name="Plant J.">
        <title>The genome of the king protea, Protea cynaroides.</title>
        <authorList>
            <person name="Chang J."/>
            <person name="Duong T.A."/>
            <person name="Schoeman C."/>
            <person name="Ma X."/>
            <person name="Roodt D."/>
            <person name="Barker N."/>
            <person name="Li Z."/>
            <person name="Van de Peer Y."/>
            <person name="Mizrachi E."/>
        </authorList>
    </citation>
    <scope>NUCLEOTIDE SEQUENCE</scope>
    <source>
        <tissue evidence="4">Young leaves</tissue>
    </source>
</reference>
<evidence type="ECO:0008006" key="6">
    <source>
        <dbReference type="Google" id="ProtNLM"/>
    </source>
</evidence>
<dbReference type="PANTHER" id="PTHR23054:SF18">
    <property type="entry name" value="TERNARY COMPLEX FACTOR MIP1, LEUCINE-ZIPPER"/>
    <property type="match status" value="1"/>
</dbReference>
<feature type="region of interest" description="Disordered" evidence="1">
    <location>
        <begin position="70"/>
        <end position="117"/>
    </location>
</feature>
<evidence type="ECO:0000259" key="3">
    <source>
        <dbReference type="Pfam" id="PF14389"/>
    </source>
</evidence>
<protein>
    <recommendedName>
        <fullName evidence="6">Electron transporter</fullName>
    </recommendedName>
</protein>
<dbReference type="Proteomes" id="UP001141806">
    <property type="component" value="Unassembled WGS sequence"/>
</dbReference>
<dbReference type="InterPro" id="IPR006869">
    <property type="entry name" value="DUF547"/>
</dbReference>
<dbReference type="OrthoDB" id="418495at2759"/>